<comment type="catalytic activity">
    <reaction evidence="8 9">
        <text>S-sulfanyl-L-cysteinyl-[protein] + uridine(34) in tRNA + AH2 + ATP = 2-thiouridine(34) in tRNA + L-cysteinyl-[protein] + A + AMP + diphosphate + H(+)</text>
        <dbReference type="Rhea" id="RHEA:47032"/>
        <dbReference type="Rhea" id="RHEA-COMP:10131"/>
        <dbReference type="Rhea" id="RHEA-COMP:11726"/>
        <dbReference type="Rhea" id="RHEA-COMP:11727"/>
        <dbReference type="Rhea" id="RHEA-COMP:11728"/>
        <dbReference type="ChEBI" id="CHEBI:13193"/>
        <dbReference type="ChEBI" id="CHEBI:15378"/>
        <dbReference type="ChEBI" id="CHEBI:17499"/>
        <dbReference type="ChEBI" id="CHEBI:29950"/>
        <dbReference type="ChEBI" id="CHEBI:30616"/>
        <dbReference type="ChEBI" id="CHEBI:33019"/>
        <dbReference type="ChEBI" id="CHEBI:61963"/>
        <dbReference type="ChEBI" id="CHEBI:65315"/>
        <dbReference type="ChEBI" id="CHEBI:87170"/>
        <dbReference type="ChEBI" id="CHEBI:456215"/>
        <dbReference type="EC" id="2.8.1.13"/>
    </reaction>
</comment>
<dbReference type="Proteomes" id="UP000228767">
    <property type="component" value="Unassembled WGS sequence"/>
</dbReference>
<dbReference type="PANTHER" id="PTHR11933">
    <property type="entry name" value="TRNA 5-METHYLAMINOMETHYL-2-THIOURIDYLATE -METHYLTRANSFERASE"/>
    <property type="match status" value="1"/>
</dbReference>
<sequence>MNIKSNVNCQMSIVPQTKPRVFVALSGGVDSAVSAALLKEVGYEVTGIFMKVWSPDWLPCAWPEERRDAIRVAAHLGIPFHTFDFTQEYKQHVVDYMIDEYRRGRVPNPDVMCNKFVKFDAFLKRSVAMEADFIATGHYSRVRQNTNHKEHKTPNDSEFRNSVIPAQAGIQTQSSYALRPTPYALLCGVDAAKDQSYFLWTLTQAQLSRTLFPIGHLTKPQVRDEARRFGLSVAEKKDSQGVCFLGKLDMKEFLKHYIKEVPGEVVNEKGEVIGHHEGVTFYTIGERRGFTITKKTPTDSPYYVVAKDLEKNQLVVAHRESAEHPTSDTHTQYAATHLDAARPSEYTSLACVLEQTNWSRGEAPDSKKTYQARIRYRQALQKCRISKLETGNSDNQGAYSSSQFPTSSFRVLFDHPQESVASGQSLVLYNEKGDECLGGGIIT</sequence>
<evidence type="ECO:0000313" key="13">
    <source>
        <dbReference type="Proteomes" id="UP000228767"/>
    </source>
</evidence>
<feature type="binding site" evidence="9">
    <location>
        <position position="50"/>
    </location>
    <ligand>
        <name>ATP</name>
        <dbReference type="ChEBI" id="CHEBI:30616"/>
    </ligand>
</feature>
<dbReference type="FunFam" id="2.30.30.280:FF:000001">
    <property type="entry name" value="tRNA-specific 2-thiouridylase MnmA"/>
    <property type="match status" value="1"/>
</dbReference>
<dbReference type="Gene3D" id="2.40.30.10">
    <property type="entry name" value="Translation factors"/>
    <property type="match status" value="1"/>
</dbReference>
<feature type="binding site" evidence="9">
    <location>
        <begin position="24"/>
        <end position="31"/>
    </location>
    <ligand>
        <name>ATP</name>
        <dbReference type="ChEBI" id="CHEBI:30616"/>
    </ligand>
</feature>
<comment type="caution">
    <text evidence="9">Lacks conserved residue(s) required for the propagation of feature annotation.</text>
</comment>
<organism evidence="12 13">
    <name type="scientific">Candidatus Vogelbacteria bacterium CG10_big_fil_rev_8_21_14_0_10_51_16</name>
    <dbReference type="NCBI Taxonomy" id="1975045"/>
    <lineage>
        <taxon>Bacteria</taxon>
        <taxon>Candidatus Vogeliibacteriota</taxon>
    </lineage>
</organism>
<evidence type="ECO:0000313" key="12">
    <source>
        <dbReference type="EMBL" id="PIR44847.1"/>
    </source>
</evidence>
<dbReference type="PANTHER" id="PTHR11933:SF5">
    <property type="entry name" value="MITOCHONDRIAL TRNA-SPECIFIC 2-THIOURIDYLASE 1"/>
    <property type="match status" value="1"/>
</dbReference>
<feature type="binding site" evidence="9">
    <location>
        <position position="137"/>
    </location>
    <ligand>
        <name>ATP</name>
        <dbReference type="ChEBI" id="CHEBI:30616"/>
    </ligand>
</feature>
<keyword evidence="3 9" id="KW-0819">tRNA processing</keyword>
<keyword evidence="5 9" id="KW-0067">ATP-binding</keyword>
<keyword evidence="4 9" id="KW-0547">Nucleotide-binding</keyword>
<dbReference type="GO" id="GO:0005524">
    <property type="term" value="F:ATP binding"/>
    <property type="evidence" value="ECO:0007669"/>
    <property type="project" value="UniProtKB-KW"/>
</dbReference>
<protein>
    <recommendedName>
        <fullName evidence="9">tRNA-specific 2-thiouridylase MnmA</fullName>
        <ecNumber evidence="9">2.8.1.13</ecNumber>
    </recommendedName>
</protein>
<reference evidence="12 13" key="1">
    <citation type="submission" date="2017-09" db="EMBL/GenBank/DDBJ databases">
        <title>Depth-based differentiation of microbial function through sediment-hosted aquifers and enrichment of novel symbionts in the deep terrestrial subsurface.</title>
        <authorList>
            <person name="Probst A.J."/>
            <person name="Ladd B."/>
            <person name="Jarett J.K."/>
            <person name="Geller-Mcgrath D.E."/>
            <person name="Sieber C.M."/>
            <person name="Emerson J.B."/>
            <person name="Anantharaman K."/>
            <person name="Thomas B.C."/>
            <person name="Malmstrom R."/>
            <person name="Stieglmeier M."/>
            <person name="Klingl A."/>
            <person name="Woyke T."/>
            <person name="Ryan C.M."/>
            <person name="Banfield J.F."/>
        </authorList>
    </citation>
    <scope>NUCLEOTIDE SEQUENCE [LARGE SCALE GENOMIC DNA]</scope>
    <source>
        <strain evidence="12">CG10_big_fil_rev_8_21_14_0_10_51_16</strain>
    </source>
</reference>
<evidence type="ECO:0000256" key="3">
    <source>
        <dbReference type="ARBA" id="ARBA00022694"/>
    </source>
</evidence>
<dbReference type="CDD" id="cd01998">
    <property type="entry name" value="MnmA_TRMU-like"/>
    <property type="match status" value="1"/>
</dbReference>
<comment type="caution">
    <text evidence="12">The sequence shown here is derived from an EMBL/GenBank/DDBJ whole genome shotgun (WGS) entry which is preliminary data.</text>
</comment>
<dbReference type="HAMAP" id="MF_00144">
    <property type="entry name" value="tRNA_thiouridyl_MnmA"/>
    <property type="match status" value="1"/>
</dbReference>
<evidence type="ECO:0000256" key="9">
    <source>
        <dbReference type="HAMAP-Rule" id="MF_00144"/>
    </source>
</evidence>
<keyword evidence="7" id="KW-1015">Disulfide bond</keyword>
<feature type="domain" description="tRNA-specific 2-thiouridylase MnmA-like C-terminal" evidence="10">
    <location>
        <begin position="407"/>
        <end position="442"/>
    </location>
</feature>
<dbReference type="Gene3D" id="3.40.50.620">
    <property type="entry name" value="HUPs"/>
    <property type="match status" value="1"/>
</dbReference>
<dbReference type="Gene3D" id="2.30.30.280">
    <property type="entry name" value="Adenine nucleotide alpha hydrolases-like domains"/>
    <property type="match status" value="1"/>
</dbReference>
<feature type="region of interest" description="Interaction with tRNA" evidence="9">
    <location>
        <begin position="193"/>
        <end position="195"/>
    </location>
</feature>
<comment type="subcellular location">
    <subcellularLocation>
        <location evidence="9">Cytoplasm</location>
    </subcellularLocation>
</comment>
<dbReference type="AlphaFoldDB" id="A0A2H0REF3"/>
<evidence type="ECO:0000256" key="1">
    <source>
        <dbReference type="ARBA" id="ARBA00022555"/>
    </source>
</evidence>
<dbReference type="InterPro" id="IPR004506">
    <property type="entry name" value="MnmA-like"/>
</dbReference>
<evidence type="ECO:0000256" key="5">
    <source>
        <dbReference type="ARBA" id="ARBA00022840"/>
    </source>
</evidence>
<comment type="function">
    <text evidence="9">Catalyzes the 2-thiolation of uridine at the wobble position (U34) of tRNA, leading to the formation of s(2)U34.</text>
</comment>
<comment type="similarity">
    <text evidence="9">Belongs to the MnmA/TRMU family.</text>
</comment>
<dbReference type="InterPro" id="IPR046884">
    <property type="entry name" value="MnmA-like_central"/>
</dbReference>
<evidence type="ECO:0000259" key="11">
    <source>
        <dbReference type="Pfam" id="PF20259"/>
    </source>
</evidence>
<dbReference type="GO" id="GO:0000049">
    <property type="term" value="F:tRNA binding"/>
    <property type="evidence" value="ECO:0007669"/>
    <property type="project" value="UniProtKB-KW"/>
</dbReference>
<evidence type="ECO:0000256" key="4">
    <source>
        <dbReference type="ARBA" id="ARBA00022741"/>
    </source>
</evidence>
<evidence type="ECO:0000256" key="7">
    <source>
        <dbReference type="ARBA" id="ARBA00023157"/>
    </source>
</evidence>
<dbReference type="InterPro" id="IPR023382">
    <property type="entry name" value="MnmA-like_central_sf"/>
</dbReference>
<name>A0A2H0REF3_9BACT</name>
<accession>A0A2H0REF3</accession>
<dbReference type="GO" id="GO:0005737">
    <property type="term" value="C:cytoplasm"/>
    <property type="evidence" value="ECO:0007669"/>
    <property type="project" value="UniProtKB-SubCell"/>
</dbReference>
<evidence type="ECO:0000256" key="6">
    <source>
        <dbReference type="ARBA" id="ARBA00022884"/>
    </source>
</evidence>
<dbReference type="GO" id="GO:0002143">
    <property type="term" value="P:tRNA wobble position uridine thiolation"/>
    <property type="evidence" value="ECO:0007669"/>
    <property type="project" value="TreeGrafter"/>
</dbReference>
<keyword evidence="2 9" id="KW-0808">Transferase</keyword>
<keyword evidence="9" id="KW-0963">Cytoplasm</keyword>
<feature type="site" description="Interaction with tRNA" evidence="9">
    <location>
        <position position="138"/>
    </location>
</feature>
<dbReference type="Pfam" id="PF20258">
    <property type="entry name" value="tRNA_Me_trans_C"/>
    <property type="match status" value="1"/>
</dbReference>
<feature type="domain" description="tRNA-specific 2-thiouridylase MnmA-like central" evidence="11">
    <location>
        <begin position="251"/>
        <end position="318"/>
    </location>
</feature>
<evidence type="ECO:0000256" key="8">
    <source>
        <dbReference type="ARBA" id="ARBA00051542"/>
    </source>
</evidence>
<keyword evidence="6 9" id="KW-0694">RNA-binding</keyword>
<dbReference type="InterPro" id="IPR046885">
    <property type="entry name" value="MnmA-like_C"/>
</dbReference>
<gene>
    <name evidence="9 12" type="primary">mnmA</name>
    <name evidence="12" type="ORF">COV10_03105</name>
</gene>
<proteinExistence type="inferred from homology"/>
<feature type="region of interest" description="Interaction with tRNA" evidence="9">
    <location>
        <begin position="375"/>
        <end position="376"/>
    </location>
</feature>
<dbReference type="GO" id="GO:0103016">
    <property type="term" value="F:tRNA-uridine 2-sulfurtransferase activity"/>
    <property type="evidence" value="ECO:0007669"/>
    <property type="project" value="UniProtKB-EC"/>
</dbReference>
<feature type="active site" description="Cysteine persulfide intermediate" evidence="9">
    <location>
        <position position="243"/>
    </location>
</feature>
<dbReference type="SUPFAM" id="SSF52402">
    <property type="entry name" value="Adenine nucleotide alpha hydrolases-like"/>
    <property type="match status" value="1"/>
</dbReference>
<dbReference type="Pfam" id="PF03054">
    <property type="entry name" value="tRNA_Me_trans"/>
    <property type="match status" value="2"/>
</dbReference>
<keyword evidence="1 9" id="KW-0820">tRNA-binding</keyword>
<feature type="region of interest" description="Interaction with target base in tRNA" evidence="9">
    <location>
        <begin position="108"/>
        <end position="110"/>
    </location>
</feature>
<evidence type="ECO:0000256" key="2">
    <source>
        <dbReference type="ARBA" id="ARBA00022679"/>
    </source>
</evidence>
<dbReference type="EMBL" id="PCYI01000019">
    <property type="protein sequence ID" value="PIR44847.1"/>
    <property type="molecule type" value="Genomic_DNA"/>
</dbReference>
<dbReference type="Pfam" id="PF20259">
    <property type="entry name" value="tRNA_Me_trans_M"/>
    <property type="match status" value="1"/>
</dbReference>
<feature type="active site" description="Nucleophile" evidence="9">
    <location>
        <position position="113"/>
    </location>
</feature>
<feature type="site" description="Interaction with tRNA" evidence="9">
    <location>
        <position position="424"/>
    </location>
</feature>
<dbReference type="InterPro" id="IPR014729">
    <property type="entry name" value="Rossmann-like_a/b/a_fold"/>
</dbReference>
<evidence type="ECO:0000259" key="10">
    <source>
        <dbReference type="Pfam" id="PF20258"/>
    </source>
</evidence>
<dbReference type="EC" id="2.8.1.13" evidence="9"/>